<dbReference type="EMBL" id="OD004092">
    <property type="protein sequence ID" value="CAD7409280.1"/>
    <property type="molecule type" value="Genomic_DNA"/>
</dbReference>
<protein>
    <submittedName>
        <fullName evidence="1">Uncharacterized protein</fullName>
    </submittedName>
</protein>
<proteinExistence type="predicted"/>
<accession>A0A7R9D737</accession>
<sequence>MDVKNSHLQTSLVWKSSTGVSALTHRWSKVECMKPQFYTPVESSVVSKDSPTENDGMRYFRVVCAQDPLPDRQGLHVKCVLNPLNFLEFIQCLAFYPVFVG</sequence>
<evidence type="ECO:0000313" key="1">
    <source>
        <dbReference type="EMBL" id="CAD7409280.1"/>
    </source>
</evidence>
<reference evidence="1" key="1">
    <citation type="submission" date="2020-11" db="EMBL/GenBank/DDBJ databases">
        <authorList>
            <person name="Tran Van P."/>
        </authorList>
    </citation>
    <scope>NUCLEOTIDE SEQUENCE</scope>
</reference>
<gene>
    <name evidence="1" type="ORF">TPSB3V08_LOCUS6759</name>
</gene>
<dbReference type="AlphaFoldDB" id="A0A7R9D737"/>
<name>A0A7R9D737_TIMPO</name>
<organism evidence="1">
    <name type="scientific">Timema poppense</name>
    <name type="common">Walking stick</name>
    <dbReference type="NCBI Taxonomy" id="170557"/>
    <lineage>
        <taxon>Eukaryota</taxon>
        <taxon>Metazoa</taxon>
        <taxon>Ecdysozoa</taxon>
        <taxon>Arthropoda</taxon>
        <taxon>Hexapoda</taxon>
        <taxon>Insecta</taxon>
        <taxon>Pterygota</taxon>
        <taxon>Neoptera</taxon>
        <taxon>Polyneoptera</taxon>
        <taxon>Phasmatodea</taxon>
        <taxon>Timematodea</taxon>
        <taxon>Timematoidea</taxon>
        <taxon>Timematidae</taxon>
        <taxon>Timema</taxon>
    </lineage>
</organism>